<sequence length="429" mass="49075">MVLSGGSRKRVKLEYADTSCNFSTFLPSLKPYIGPFRINVEQFLLQHATEVASSDLGAAVPGGRNPRGMKMWSKRFFVEKSGGSTSDVPVVTLEIVEEDVKFLPEKRIRCRNCAVVGWGGHPVSTKRYHFMIPNNQDQSNSQSGLTYVQKPEYWDDSDHLLHGVVHSNGYGHLVRINGIQGGSKFLTGSDLMGFWDHLCKVLGVREVSGMDVSKKHEMEYRLLHAISYGHPWYGKWGYKFGKGSFGLTFEVYEEALRILSTEPLSLLFSSVRSPQSKLQNTVAFYRFLSDKNLDTVRDLFRFISDLLRRQRHEDETKSFVQEQVSGKCLWSDKELRNCFDRMLRVLQAVSEEKWVSWKSLKGATSSSVGSPKLVDYCLKHLASKRKDGKIVVARPNEETHFVEYRLEDVQKDGTVYRKHININHQESRF</sequence>
<name>A0AAD6EWR2_9POAL</name>
<proteinExistence type="predicted"/>
<dbReference type="Pfam" id="PF25874">
    <property type="entry name" value="WHD_plant_repro"/>
    <property type="match status" value="1"/>
</dbReference>
<protein>
    <recommendedName>
        <fullName evidence="1">PTC1-like winged helix-turn-helix domain-containing protein</fullName>
    </recommendedName>
</protein>
<dbReference type="PANTHER" id="PTHR46201:SF5">
    <property type="entry name" value="OS11G0234200 PROTEIN"/>
    <property type="match status" value="1"/>
</dbReference>
<reference evidence="2 3" key="1">
    <citation type="journal article" date="2022" name="Cell">
        <title>Repeat-based holocentromeres influence genome architecture and karyotype evolution.</title>
        <authorList>
            <person name="Hofstatter P.G."/>
            <person name="Thangavel G."/>
            <person name="Lux T."/>
            <person name="Neumann P."/>
            <person name="Vondrak T."/>
            <person name="Novak P."/>
            <person name="Zhang M."/>
            <person name="Costa L."/>
            <person name="Castellani M."/>
            <person name="Scott A."/>
            <person name="Toegelov H."/>
            <person name="Fuchs J."/>
            <person name="Mata-Sucre Y."/>
            <person name="Dias Y."/>
            <person name="Vanzela A.L.L."/>
            <person name="Huettel B."/>
            <person name="Almeida C.C.S."/>
            <person name="Simkova H."/>
            <person name="Souza G."/>
            <person name="Pedrosa-Harand A."/>
            <person name="Macas J."/>
            <person name="Mayer K.F.X."/>
            <person name="Houben A."/>
            <person name="Marques A."/>
        </authorList>
    </citation>
    <scope>NUCLEOTIDE SEQUENCE [LARGE SCALE GENOMIC DNA]</scope>
    <source>
        <strain evidence="2">RhyTen1mFocal</strain>
    </source>
</reference>
<comment type="caution">
    <text evidence="2">The sequence shown here is derived from an EMBL/GenBank/DDBJ whole genome shotgun (WGS) entry which is preliminary data.</text>
</comment>
<evidence type="ECO:0000259" key="1">
    <source>
        <dbReference type="Pfam" id="PF25874"/>
    </source>
</evidence>
<dbReference type="InterPro" id="IPR059080">
    <property type="entry name" value="WHD_PTC1"/>
</dbReference>
<keyword evidence="3" id="KW-1185">Reference proteome</keyword>
<gene>
    <name evidence="2" type="ORF">LUZ61_007604</name>
</gene>
<feature type="domain" description="PTC1-like winged helix-turn-helix" evidence="1">
    <location>
        <begin position="330"/>
        <end position="409"/>
    </location>
</feature>
<dbReference type="EMBL" id="JAMRDG010000001">
    <property type="protein sequence ID" value="KAJ3703899.1"/>
    <property type="molecule type" value="Genomic_DNA"/>
</dbReference>
<evidence type="ECO:0000313" key="3">
    <source>
        <dbReference type="Proteomes" id="UP001210211"/>
    </source>
</evidence>
<dbReference type="Proteomes" id="UP001210211">
    <property type="component" value="Unassembled WGS sequence"/>
</dbReference>
<evidence type="ECO:0000313" key="2">
    <source>
        <dbReference type="EMBL" id="KAJ3703899.1"/>
    </source>
</evidence>
<dbReference type="PANTHER" id="PTHR46201">
    <property type="entry name" value="PHD FINGER PROTEIN MALE MEIOCYTE DEATH 1-RELATED"/>
    <property type="match status" value="1"/>
</dbReference>
<dbReference type="AlphaFoldDB" id="A0AAD6EWR2"/>
<accession>A0AAD6EWR2</accession>
<organism evidence="2 3">
    <name type="scientific">Rhynchospora tenuis</name>
    <dbReference type="NCBI Taxonomy" id="198213"/>
    <lineage>
        <taxon>Eukaryota</taxon>
        <taxon>Viridiplantae</taxon>
        <taxon>Streptophyta</taxon>
        <taxon>Embryophyta</taxon>
        <taxon>Tracheophyta</taxon>
        <taxon>Spermatophyta</taxon>
        <taxon>Magnoliopsida</taxon>
        <taxon>Liliopsida</taxon>
        <taxon>Poales</taxon>
        <taxon>Cyperaceae</taxon>
        <taxon>Cyperoideae</taxon>
        <taxon>Rhynchosporeae</taxon>
        <taxon>Rhynchospora</taxon>
    </lineage>
</organism>